<evidence type="ECO:0000259" key="2">
    <source>
        <dbReference type="PROSITE" id="PS50404"/>
    </source>
</evidence>
<dbReference type="SFLD" id="SFLDS00019">
    <property type="entry name" value="Glutathione_Transferase_(cytos"/>
    <property type="match status" value="1"/>
</dbReference>
<keyword evidence="5" id="KW-1185">Reference proteome</keyword>
<dbReference type="RefSeq" id="WP_378162540.1">
    <property type="nucleotide sequence ID" value="NZ_JBHSBU010000001.1"/>
</dbReference>
<dbReference type="CDD" id="cd03191">
    <property type="entry name" value="GST_C_Zeta"/>
    <property type="match status" value="1"/>
</dbReference>
<dbReference type="Pfam" id="PF13417">
    <property type="entry name" value="GST_N_3"/>
    <property type="match status" value="1"/>
</dbReference>
<dbReference type="PANTHER" id="PTHR42673:SF21">
    <property type="entry name" value="GLUTATHIONE S-TRANSFERASE YFCF"/>
    <property type="match status" value="1"/>
</dbReference>
<dbReference type="InterPro" id="IPR034333">
    <property type="entry name" value="GST_Zeta_N"/>
</dbReference>
<accession>A0ABV8MLU1</accession>
<evidence type="ECO:0000313" key="4">
    <source>
        <dbReference type="EMBL" id="MFC4159123.1"/>
    </source>
</evidence>
<organism evidence="4 5">
    <name type="scientific">Chitinimonas lacunae</name>
    <dbReference type="NCBI Taxonomy" id="1963018"/>
    <lineage>
        <taxon>Bacteria</taxon>
        <taxon>Pseudomonadati</taxon>
        <taxon>Pseudomonadota</taxon>
        <taxon>Betaproteobacteria</taxon>
        <taxon>Neisseriales</taxon>
        <taxon>Chitinibacteraceae</taxon>
        <taxon>Chitinimonas</taxon>
    </lineage>
</organism>
<evidence type="ECO:0000313" key="5">
    <source>
        <dbReference type="Proteomes" id="UP001595791"/>
    </source>
</evidence>
<dbReference type="PROSITE" id="PS50405">
    <property type="entry name" value="GST_CTER"/>
    <property type="match status" value="1"/>
</dbReference>
<dbReference type="PROSITE" id="PS50404">
    <property type="entry name" value="GST_NTER"/>
    <property type="match status" value="1"/>
</dbReference>
<feature type="domain" description="GST N-terminal" evidence="2">
    <location>
        <begin position="1"/>
        <end position="84"/>
    </location>
</feature>
<protein>
    <submittedName>
        <fullName evidence="4">Maleylacetoacetate isomerase</fullName>
        <ecNumber evidence="4">5.2.1.2</ecNumber>
    </submittedName>
</protein>
<dbReference type="InterPro" id="IPR040079">
    <property type="entry name" value="Glutathione_S-Trfase"/>
</dbReference>
<dbReference type="EC" id="5.2.1.2" evidence="4"/>
<dbReference type="SUPFAM" id="SSF52833">
    <property type="entry name" value="Thioredoxin-like"/>
    <property type="match status" value="1"/>
</dbReference>
<comment type="caution">
    <text evidence="4">The sequence shown here is derived from an EMBL/GenBank/DDBJ whole genome shotgun (WGS) entry which is preliminary data.</text>
</comment>
<dbReference type="Gene3D" id="1.20.1050.10">
    <property type="match status" value="1"/>
</dbReference>
<reference evidence="5" key="1">
    <citation type="journal article" date="2019" name="Int. J. Syst. Evol. Microbiol.">
        <title>The Global Catalogue of Microorganisms (GCM) 10K type strain sequencing project: providing services to taxonomists for standard genome sequencing and annotation.</title>
        <authorList>
            <consortium name="The Broad Institute Genomics Platform"/>
            <consortium name="The Broad Institute Genome Sequencing Center for Infectious Disease"/>
            <person name="Wu L."/>
            <person name="Ma J."/>
        </authorList>
    </citation>
    <scope>NUCLEOTIDE SEQUENCE [LARGE SCALE GENOMIC DNA]</scope>
    <source>
        <strain evidence="5">LMG 29894</strain>
    </source>
</reference>
<name>A0ABV8MLU1_9NEIS</name>
<dbReference type="InterPro" id="IPR005955">
    <property type="entry name" value="GST_Zeta"/>
</dbReference>
<comment type="similarity">
    <text evidence="1">Belongs to the GST superfamily. Zeta family.</text>
</comment>
<dbReference type="EMBL" id="JBHSBU010000001">
    <property type="protein sequence ID" value="MFC4159123.1"/>
    <property type="molecule type" value="Genomic_DNA"/>
</dbReference>
<dbReference type="Proteomes" id="UP001595791">
    <property type="component" value="Unassembled WGS sequence"/>
</dbReference>
<dbReference type="InterPro" id="IPR036249">
    <property type="entry name" value="Thioredoxin-like_sf"/>
</dbReference>
<dbReference type="NCBIfam" id="TIGR01262">
    <property type="entry name" value="maiA"/>
    <property type="match status" value="1"/>
</dbReference>
<dbReference type="Gene3D" id="3.40.30.10">
    <property type="entry name" value="Glutaredoxin"/>
    <property type="match status" value="1"/>
</dbReference>
<dbReference type="SUPFAM" id="SSF47616">
    <property type="entry name" value="GST C-terminal domain-like"/>
    <property type="match status" value="1"/>
</dbReference>
<dbReference type="InterPro" id="IPR036282">
    <property type="entry name" value="Glutathione-S-Trfase_C_sf"/>
</dbReference>
<keyword evidence="4" id="KW-0413">Isomerase</keyword>
<proteinExistence type="inferred from homology"/>
<gene>
    <name evidence="4" type="primary">maiA</name>
    <name evidence="4" type="ORF">ACFOW7_07105</name>
</gene>
<evidence type="ECO:0000256" key="1">
    <source>
        <dbReference type="ARBA" id="ARBA00010007"/>
    </source>
</evidence>
<dbReference type="SFLD" id="SFLDG00358">
    <property type="entry name" value="Main_(cytGST)"/>
    <property type="match status" value="1"/>
</dbReference>
<dbReference type="InterPro" id="IPR034330">
    <property type="entry name" value="GST_Zeta_C"/>
</dbReference>
<feature type="domain" description="GST C-terminal" evidence="3">
    <location>
        <begin position="89"/>
        <end position="215"/>
    </location>
</feature>
<dbReference type="InterPro" id="IPR004045">
    <property type="entry name" value="Glutathione_S-Trfase_N"/>
</dbReference>
<dbReference type="GO" id="GO:0016034">
    <property type="term" value="F:maleylacetoacetate isomerase activity"/>
    <property type="evidence" value="ECO:0007669"/>
    <property type="project" value="UniProtKB-EC"/>
</dbReference>
<dbReference type="PANTHER" id="PTHR42673">
    <property type="entry name" value="MALEYLACETOACETATE ISOMERASE"/>
    <property type="match status" value="1"/>
</dbReference>
<evidence type="ECO:0000259" key="3">
    <source>
        <dbReference type="PROSITE" id="PS50405"/>
    </source>
</evidence>
<sequence>MSRKLYNYFRSSAAWRVRIALAWKGLDYETVSIHLLRDGGQQHSEVFRALNPQGLVPALVDDGAVLTQSLAICEYLEERYPYPPLLPGNAIERAQVRASALSIACDIHPINNLRVIQYLKNTLGHDQQQVDDWYRHWIRLGFEALETRLANNGANLFCHGDAVTLADICLVPQMFNARRLQLDLQAFPTLCRIDAHLNTLHAFSETHPSKQADAE</sequence>
<dbReference type="CDD" id="cd03042">
    <property type="entry name" value="GST_N_Zeta"/>
    <property type="match status" value="1"/>
</dbReference>
<dbReference type="InterPro" id="IPR010987">
    <property type="entry name" value="Glutathione-S-Trfase_C-like"/>
</dbReference>